<evidence type="ECO:0008006" key="3">
    <source>
        <dbReference type="Google" id="ProtNLM"/>
    </source>
</evidence>
<dbReference type="AlphaFoldDB" id="A0A3N0BLV0"/>
<dbReference type="SUPFAM" id="SSF52540">
    <property type="entry name" value="P-loop containing nucleoside triphosphate hydrolases"/>
    <property type="match status" value="1"/>
</dbReference>
<proteinExistence type="predicted"/>
<gene>
    <name evidence="1" type="ORF">DMP08_00445</name>
</gene>
<dbReference type="InterPro" id="IPR027417">
    <property type="entry name" value="P-loop_NTPase"/>
</dbReference>
<dbReference type="Gene3D" id="3.40.50.300">
    <property type="entry name" value="P-loop containing nucleotide triphosphate hydrolases"/>
    <property type="match status" value="1"/>
</dbReference>
<organism evidence="1 2">
    <name type="scientific">Paraeggerthella hongkongensis</name>
    <dbReference type="NCBI Taxonomy" id="230658"/>
    <lineage>
        <taxon>Bacteria</taxon>
        <taxon>Bacillati</taxon>
        <taxon>Actinomycetota</taxon>
        <taxon>Coriobacteriia</taxon>
        <taxon>Eggerthellales</taxon>
        <taxon>Eggerthellaceae</taxon>
        <taxon>Paraeggerthella</taxon>
    </lineage>
</organism>
<keyword evidence="2" id="KW-1185">Reference proteome</keyword>
<sequence length="583" mass="63723">MRFLLDLDDGACARIERPSSVDLTDAFLAKANQRAAAGARVLVVCADTVAERRYLDRLPAYPALDAAAVSTMERVALSVAALDEVRAATNRDPRILDANELDVLMEDMKVSGLKPRRLREMLKFFYKGLSEYANEQNDWLINYEEQHLFAMLSENMEVRRAMLPFEVSALAYRGMVDAGVEREPLTVLVDDYGTLSKASQRLIEHLATDGMVVAGTTAPVCNAEEAYPCGEGFRTFAERRDAACVRVGEAAQPVRTCAVLDSPVDEFAFVADAVAQRLEEGMDPDDVLVAVPNKTWASQIASALERRGVAVCVDAGPAKIKGDPRTPGEFSHMKLASFLRLLRNPNDLPALRSWLGFGDWLLRSDAFLELMAYARNHETTVPQAIADLRRVPDAERASEVFGKLDAPLDELAALQDACRSGLTRDQAITLFEGAGMLLTPAQQALLGDDPNHADIDGLAASAFGGPVRSGDGTGVVVAPYRRCHGRFSRATFVTGLVGGFLPALDAVDDKFTIDHRRAALERERALFEDVAATAQDQTVCTWFKRDLLENTASLNMQTGRVFVKDDVRYATLVPSEFVSGLTS</sequence>
<protein>
    <recommendedName>
        <fullName evidence="3">DNA helicase</fullName>
    </recommendedName>
</protein>
<accession>A0A3N0BLV0</accession>
<dbReference type="EMBL" id="QICD01000001">
    <property type="protein sequence ID" value="RNL48966.1"/>
    <property type="molecule type" value="Genomic_DNA"/>
</dbReference>
<dbReference type="Proteomes" id="UP000278632">
    <property type="component" value="Unassembled WGS sequence"/>
</dbReference>
<dbReference type="Gene3D" id="1.10.486.10">
    <property type="entry name" value="PCRA, domain 4"/>
    <property type="match status" value="1"/>
</dbReference>
<reference evidence="2" key="1">
    <citation type="submission" date="2018-05" db="EMBL/GenBank/DDBJ databases">
        <title>Genome Sequencing of selected type strains of the family Eggerthellaceae.</title>
        <authorList>
            <person name="Danylec N."/>
            <person name="Stoll D.A."/>
            <person name="Doetsch A."/>
            <person name="Huch M."/>
        </authorList>
    </citation>
    <scope>NUCLEOTIDE SEQUENCE [LARGE SCALE GENOMIC DNA]</scope>
    <source>
        <strain evidence="2">DSM 16106</strain>
    </source>
</reference>
<comment type="caution">
    <text evidence="1">The sequence shown here is derived from an EMBL/GenBank/DDBJ whole genome shotgun (WGS) entry which is preliminary data.</text>
</comment>
<evidence type="ECO:0000313" key="2">
    <source>
        <dbReference type="Proteomes" id="UP000278632"/>
    </source>
</evidence>
<evidence type="ECO:0000313" key="1">
    <source>
        <dbReference type="EMBL" id="RNL48966.1"/>
    </source>
</evidence>
<name>A0A3N0BLV0_9ACTN</name>